<evidence type="ECO:0000313" key="2">
    <source>
        <dbReference type="Proteomes" id="UP001497480"/>
    </source>
</evidence>
<name>A0AAV1XE25_LUPLU</name>
<accession>A0AAV1XE25</accession>
<proteinExistence type="predicted"/>
<reference evidence="1 2" key="1">
    <citation type="submission" date="2024-03" db="EMBL/GenBank/DDBJ databases">
        <authorList>
            <person name="Martinez-Hernandez J."/>
        </authorList>
    </citation>
    <scope>NUCLEOTIDE SEQUENCE [LARGE SCALE GENOMIC DNA]</scope>
</reference>
<evidence type="ECO:0000313" key="1">
    <source>
        <dbReference type="EMBL" id="CAL0319851.1"/>
    </source>
</evidence>
<sequence length="158" mass="18639">MIDHSGRDWRKDTIVFTSFERMIHFINSVLSPSQTRFSFVVRIREIYDIRIREIYDIMRVTANCVLMLRHPAKGIAYDRVWMAHDQSLMVHIDQGSLARDRDNLVYVVRGLLVHDRDNLARADRELPVRDRDNLARADRGLLVHADRDKDKLMRLGQV</sequence>
<comment type="caution">
    <text evidence="1">The sequence shown here is derived from an EMBL/GenBank/DDBJ whole genome shotgun (WGS) entry which is preliminary data.</text>
</comment>
<keyword evidence="2" id="KW-1185">Reference proteome</keyword>
<dbReference type="EMBL" id="CAXHTB010000014">
    <property type="protein sequence ID" value="CAL0319851.1"/>
    <property type="molecule type" value="Genomic_DNA"/>
</dbReference>
<organism evidence="1 2">
    <name type="scientific">Lupinus luteus</name>
    <name type="common">European yellow lupine</name>
    <dbReference type="NCBI Taxonomy" id="3873"/>
    <lineage>
        <taxon>Eukaryota</taxon>
        <taxon>Viridiplantae</taxon>
        <taxon>Streptophyta</taxon>
        <taxon>Embryophyta</taxon>
        <taxon>Tracheophyta</taxon>
        <taxon>Spermatophyta</taxon>
        <taxon>Magnoliopsida</taxon>
        <taxon>eudicotyledons</taxon>
        <taxon>Gunneridae</taxon>
        <taxon>Pentapetalae</taxon>
        <taxon>rosids</taxon>
        <taxon>fabids</taxon>
        <taxon>Fabales</taxon>
        <taxon>Fabaceae</taxon>
        <taxon>Papilionoideae</taxon>
        <taxon>50 kb inversion clade</taxon>
        <taxon>genistoids sensu lato</taxon>
        <taxon>core genistoids</taxon>
        <taxon>Genisteae</taxon>
        <taxon>Lupinus</taxon>
    </lineage>
</organism>
<gene>
    <name evidence="1" type="ORF">LLUT_LOCUS20911</name>
</gene>
<dbReference type="AlphaFoldDB" id="A0AAV1XE25"/>
<dbReference type="Proteomes" id="UP001497480">
    <property type="component" value="Unassembled WGS sequence"/>
</dbReference>
<protein>
    <submittedName>
        <fullName evidence="1">Uncharacterized protein</fullName>
    </submittedName>
</protein>